<gene>
    <name evidence="1" type="ORF">ElyMa_000064400</name>
</gene>
<dbReference type="AlphaFoldDB" id="A0AAV4EH82"/>
<organism evidence="1 2">
    <name type="scientific">Elysia marginata</name>
    <dbReference type="NCBI Taxonomy" id="1093978"/>
    <lineage>
        <taxon>Eukaryota</taxon>
        <taxon>Metazoa</taxon>
        <taxon>Spiralia</taxon>
        <taxon>Lophotrochozoa</taxon>
        <taxon>Mollusca</taxon>
        <taxon>Gastropoda</taxon>
        <taxon>Heterobranchia</taxon>
        <taxon>Euthyneura</taxon>
        <taxon>Panpulmonata</taxon>
        <taxon>Sacoglossa</taxon>
        <taxon>Placobranchoidea</taxon>
        <taxon>Plakobranchidae</taxon>
        <taxon>Elysia</taxon>
    </lineage>
</organism>
<name>A0AAV4EH82_9GAST</name>
<feature type="non-terminal residue" evidence="1">
    <location>
        <position position="109"/>
    </location>
</feature>
<protein>
    <submittedName>
        <fullName evidence="1">C3 and PZP-like alpha-2-macroglobulin domain-containing protein 8</fullName>
    </submittedName>
</protein>
<dbReference type="Proteomes" id="UP000762676">
    <property type="component" value="Unassembled WGS sequence"/>
</dbReference>
<proteinExistence type="predicted"/>
<evidence type="ECO:0000313" key="2">
    <source>
        <dbReference type="Proteomes" id="UP000762676"/>
    </source>
</evidence>
<accession>A0AAV4EH82</accession>
<dbReference type="EMBL" id="BMAT01000115">
    <property type="protein sequence ID" value="GFR59868.1"/>
    <property type="molecule type" value="Genomic_DNA"/>
</dbReference>
<comment type="caution">
    <text evidence="1">The sequence shown here is derived from an EMBL/GenBank/DDBJ whole genome shotgun (WGS) entry which is preliminary data.</text>
</comment>
<sequence length="109" mass="12713">MAVATSRNTKGQWEFAEIMDEKDLNKSKRNKIKLSLLWLAKKQKMLQVLEDAYPISITTDTLFRKCTVKQGDTITAVVMLKDMEKKGLVREVEKGVWIRMQNREEVTEH</sequence>
<evidence type="ECO:0000313" key="1">
    <source>
        <dbReference type="EMBL" id="GFR59868.1"/>
    </source>
</evidence>
<reference evidence="1 2" key="1">
    <citation type="journal article" date="2021" name="Elife">
        <title>Chloroplast acquisition without the gene transfer in kleptoplastic sea slugs, Plakobranchus ocellatus.</title>
        <authorList>
            <person name="Maeda T."/>
            <person name="Takahashi S."/>
            <person name="Yoshida T."/>
            <person name="Shimamura S."/>
            <person name="Takaki Y."/>
            <person name="Nagai Y."/>
            <person name="Toyoda A."/>
            <person name="Suzuki Y."/>
            <person name="Arimoto A."/>
            <person name="Ishii H."/>
            <person name="Satoh N."/>
            <person name="Nishiyama T."/>
            <person name="Hasebe M."/>
            <person name="Maruyama T."/>
            <person name="Minagawa J."/>
            <person name="Obokata J."/>
            <person name="Shigenobu S."/>
        </authorList>
    </citation>
    <scope>NUCLEOTIDE SEQUENCE [LARGE SCALE GENOMIC DNA]</scope>
</reference>
<keyword evidence="2" id="KW-1185">Reference proteome</keyword>